<reference evidence="2" key="1">
    <citation type="submission" date="2016-11" db="UniProtKB">
        <authorList>
            <consortium name="WormBaseParasite"/>
        </authorList>
    </citation>
    <scope>IDENTIFICATION</scope>
</reference>
<sequence length="90" mass="9644">MFFFHGTGMSTVNGGIVEWDRHGAGVDIGSRASVADDLLKLKWTLFGVNVGPTSSRTLVGPNTVGHGKGSGSSMHCMRCSVHFYLRLDDC</sequence>
<protein>
    <submittedName>
        <fullName evidence="2">POB3_N domain-containing protein</fullName>
    </submittedName>
</protein>
<name>A0A1I7XQD8_HETBA</name>
<evidence type="ECO:0000313" key="1">
    <source>
        <dbReference type="Proteomes" id="UP000095283"/>
    </source>
</evidence>
<accession>A0A1I7XQD8</accession>
<keyword evidence="1" id="KW-1185">Reference proteome</keyword>
<evidence type="ECO:0000313" key="2">
    <source>
        <dbReference type="WBParaSite" id="Hba_19743"/>
    </source>
</evidence>
<organism evidence="1 2">
    <name type="scientific">Heterorhabditis bacteriophora</name>
    <name type="common">Entomopathogenic nematode worm</name>
    <dbReference type="NCBI Taxonomy" id="37862"/>
    <lineage>
        <taxon>Eukaryota</taxon>
        <taxon>Metazoa</taxon>
        <taxon>Ecdysozoa</taxon>
        <taxon>Nematoda</taxon>
        <taxon>Chromadorea</taxon>
        <taxon>Rhabditida</taxon>
        <taxon>Rhabditina</taxon>
        <taxon>Rhabditomorpha</taxon>
        <taxon>Strongyloidea</taxon>
        <taxon>Heterorhabditidae</taxon>
        <taxon>Heterorhabditis</taxon>
    </lineage>
</organism>
<dbReference type="Proteomes" id="UP000095283">
    <property type="component" value="Unplaced"/>
</dbReference>
<proteinExistence type="predicted"/>
<dbReference type="AlphaFoldDB" id="A0A1I7XQD8"/>
<dbReference type="WBParaSite" id="Hba_19743">
    <property type="protein sequence ID" value="Hba_19743"/>
    <property type="gene ID" value="Hba_19743"/>
</dbReference>